<dbReference type="InterPro" id="IPR007014">
    <property type="entry name" value="FUN14"/>
</dbReference>
<dbReference type="GO" id="GO:0016020">
    <property type="term" value="C:membrane"/>
    <property type="evidence" value="ECO:0007669"/>
    <property type="project" value="UniProtKB-SubCell"/>
</dbReference>
<evidence type="ECO:0000256" key="2">
    <source>
        <dbReference type="ARBA" id="ARBA00009160"/>
    </source>
</evidence>
<protein>
    <submittedName>
        <fullName evidence="7">FUN14 family-domain-containing protein</fullName>
    </submittedName>
</protein>
<dbReference type="Proteomes" id="UP000813824">
    <property type="component" value="Unassembled WGS sequence"/>
</dbReference>
<dbReference type="OrthoDB" id="163794at2759"/>
<dbReference type="Pfam" id="PF04930">
    <property type="entry name" value="FUN14"/>
    <property type="match status" value="1"/>
</dbReference>
<name>A0A8K0XUP1_9AGAR</name>
<evidence type="ECO:0000256" key="4">
    <source>
        <dbReference type="ARBA" id="ARBA00022989"/>
    </source>
</evidence>
<feature type="region of interest" description="Disordered" evidence="6">
    <location>
        <begin position="85"/>
        <end position="105"/>
    </location>
</feature>
<gene>
    <name evidence="7" type="ORF">BXZ70DRAFT_914845</name>
</gene>
<comment type="subcellular location">
    <subcellularLocation>
        <location evidence="1">Membrane</location>
    </subcellularLocation>
</comment>
<evidence type="ECO:0000313" key="8">
    <source>
        <dbReference type="Proteomes" id="UP000813824"/>
    </source>
</evidence>
<comment type="caution">
    <text evidence="7">The sequence shown here is derived from an EMBL/GenBank/DDBJ whole genome shotgun (WGS) entry which is preliminary data.</text>
</comment>
<reference evidence="7" key="1">
    <citation type="journal article" date="2021" name="New Phytol.">
        <title>Evolutionary innovations through gain and loss of genes in the ectomycorrhizal Boletales.</title>
        <authorList>
            <person name="Wu G."/>
            <person name="Miyauchi S."/>
            <person name="Morin E."/>
            <person name="Kuo A."/>
            <person name="Drula E."/>
            <person name="Varga T."/>
            <person name="Kohler A."/>
            <person name="Feng B."/>
            <person name="Cao Y."/>
            <person name="Lipzen A."/>
            <person name="Daum C."/>
            <person name="Hundley H."/>
            <person name="Pangilinan J."/>
            <person name="Johnson J."/>
            <person name="Barry K."/>
            <person name="LaButti K."/>
            <person name="Ng V."/>
            <person name="Ahrendt S."/>
            <person name="Min B."/>
            <person name="Choi I.G."/>
            <person name="Park H."/>
            <person name="Plett J.M."/>
            <person name="Magnuson J."/>
            <person name="Spatafora J.W."/>
            <person name="Nagy L.G."/>
            <person name="Henrissat B."/>
            <person name="Grigoriev I.V."/>
            <person name="Yang Z.L."/>
            <person name="Xu J."/>
            <person name="Martin F.M."/>
        </authorList>
    </citation>
    <scope>NUCLEOTIDE SEQUENCE</scope>
    <source>
        <strain evidence="7">KKN 215</strain>
    </source>
</reference>
<dbReference type="PANTHER" id="PTHR21346">
    <property type="entry name" value="FUN14 DOMAIN CONTAINING"/>
    <property type="match status" value="1"/>
</dbReference>
<organism evidence="7 8">
    <name type="scientific">Cristinia sonorae</name>
    <dbReference type="NCBI Taxonomy" id="1940300"/>
    <lineage>
        <taxon>Eukaryota</taxon>
        <taxon>Fungi</taxon>
        <taxon>Dikarya</taxon>
        <taxon>Basidiomycota</taxon>
        <taxon>Agaricomycotina</taxon>
        <taxon>Agaricomycetes</taxon>
        <taxon>Agaricomycetidae</taxon>
        <taxon>Agaricales</taxon>
        <taxon>Pleurotineae</taxon>
        <taxon>Stephanosporaceae</taxon>
        <taxon>Cristinia</taxon>
    </lineage>
</organism>
<keyword evidence="8" id="KW-1185">Reference proteome</keyword>
<evidence type="ECO:0000256" key="6">
    <source>
        <dbReference type="SAM" id="MobiDB-lite"/>
    </source>
</evidence>
<feature type="compositionally biased region" description="Pro residues" evidence="6">
    <location>
        <begin position="86"/>
        <end position="105"/>
    </location>
</feature>
<proteinExistence type="inferred from homology"/>
<comment type="similarity">
    <text evidence="2">Belongs to the FUN14 family.</text>
</comment>
<dbReference type="PANTHER" id="PTHR21346:SF10">
    <property type="entry name" value="TRANSMEMBRANE PROTEIN"/>
    <property type="match status" value="1"/>
</dbReference>
<sequence length="219" mass="23388">MNLFKHAFRPSLALARNNIQISNTSSLVAALFPRSSLTVPASVPLRFRPPPPSSFSFSALAVAAGIGTAATISLYQPSNTVHCEPKPPVVAAPQPQSPPAPAPLPPAPPSSVNLYELGFGTVCGICAGVFVKKGAKLLAFTFGSIFVLLQYLGQQSLIRVDWSRMSQRFENLVFTKDPQGRSRAPTVGSLFSWIVDFLTADFQQRASFVAGFALGLRIG</sequence>
<evidence type="ECO:0000256" key="5">
    <source>
        <dbReference type="ARBA" id="ARBA00023136"/>
    </source>
</evidence>
<keyword evidence="4" id="KW-1133">Transmembrane helix</keyword>
<evidence type="ECO:0000256" key="1">
    <source>
        <dbReference type="ARBA" id="ARBA00004370"/>
    </source>
</evidence>
<evidence type="ECO:0000313" key="7">
    <source>
        <dbReference type="EMBL" id="KAH8106728.1"/>
    </source>
</evidence>
<evidence type="ECO:0000256" key="3">
    <source>
        <dbReference type="ARBA" id="ARBA00022692"/>
    </source>
</evidence>
<accession>A0A8K0XUP1</accession>
<dbReference type="AlphaFoldDB" id="A0A8K0XUP1"/>
<dbReference type="EMBL" id="JAEVFJ010000002">
    <property type="protein sequence ID" value="KAH8106728.1"/>
    <property type="molecule type" value="Genomic_DNA"/>
</dbReference>
<keyword evidence="5" id="KW-0472">Membrane</keyword>
<keyword evidence="3" id="KW-0812">Transmembrane</keyword>